<comment type="caution">
    <text evidence="2">The sequence shown here is derived from an EMBL/GenBank/DDBJ whole genome shotgun (WGS) entry which is preliminary data.</text>
</comment>
<accession>A0A8H4RM12</accession>
<proteinExistence type="predicted"/>
<sequence length="302" mass="34941">MAHPTKSLPTSFKELVIRLKRGSRQGKQHASSPSDTPAPGSSADPNLIIPKSRLSLFSLPPETRLEIYFYALLNAWSTSRYRPDLVQIPWSISDPYHTPTSHSSYAVFVELTRSLTVSKQMHAEVEKLFYERFTFQWPAFVCACAASKYLPKRSIGAQNWMRNIELRLILQTETSQTTSELEIQRHRGFFLVLKAGLPSLRRVAITILLLGTYVNPEWKAQLITSAVGLVSIFREIEILDLHHRYTSFQEQKFRVVEEIIEKVETREWEEFPELDGEFKCCSRTRKKQLSSTIMKYIRESVR</sequence>
<evidence type="ECO:0000256" key="1">
    <source>
        <dbReference type="SAM" id="MobiDB-lite"/>
    </source>
</evidence>
<feature type="region of interest" description="Disordered" evidence="1">
    <location>
        <begin position="21"/>
        <end position="46"/>
    </location>
</feature>
<name>A0A8H4RM12_9HELO</name>
<protein>
    <submittedName>
        <fullName evidence="2">Uncharacterized protein</fullName>
    </submittedName>
</protein>
<dbReference type="InterPro" id="IPR038883">
    <property type="entry name" value="AN11006-like"/>
</dbReference>
<dbReference type="PANTHER" id="PTHR42085">
    <property type="entry name" value="F-BOX DOMAIN-CONTAINING PROTEIN"/>
    <property type="match status" value="1"/>
</dbReference>
<reference evidence="2 3" key="1">
    <citation type="submission" date="2020-03" db="EMBL/GenBank/DDBJ databases">
        <title>Draft Genome Sequence of Cudoniella acicularis.</title>
        <authorList>
            <person name="Buettner E."/>
            <person name="Kellner H."/>
        </authorList>
    </citation>
    <scope>NUCLEOTIDE SEQUENCE [LARGE SCALE GENOMIC DNA]</scope>
    <source>
        <strain evidence="2 3">DSM 108380</strain>
    </source>
</reference>
<evidence type="ECO:0000313" key="2">
    <source>
        <dbReference type="EMBL" id="KAF4631345.1"/>
    </source>
</evidence>
<dbReference type="PANTHER" id="PTHR42085:SF2">
    <property type="entry name" value="F-BOX DOMAIN-CONTAINING PROTEIN"/>
    <property type="match status" value="1"/>
</dbReference>
<organism evidence="2 3">
    <name type="scientific">Cudoniella acicularis</name>
    <dbReference type="NCBI Taxonomy" id="354080"/>
    <lineage>
        <taxon>Eukaryota</taxon>
        <taxon>Fungi</taxon>
        <taxon>Dikarya</taxon>
        <taxon>Ascomycota</taxon>
        <taxon>Pezizomycotina</taxon>
        <taxon>Leotiomycetes</taxon>
        <taxon>Helotiales</taxon>
        <taxon>Tricladiaceae</taxon>
        <taxon>Cudoniella</taxon>
    </lineage>
</organism>
<dbReference type="AlphaFoldDB" id="A0A8H4RM12"/>
<dbReference type="EMBL" id="JAAMPI010000454">
    <property type="protein sequence ID" value="KAF4631345.1"/>
    <property type="molecule type" value="Genomic_DNA"/>
</dbReference>
<gene>
    <name evidence="2" type="ORF">G7Y89_g6797</name>
</gene>
<evidence type="ECO:0000313" key="3">
    <source>
        <dbReference type="Proteomes" id="UP000566819"/>
    </source>
</evidence>
<dbReference type="Proteomes" id="UP000566819">
    <property type="component" value="Unassembled WGS sequence"/>
</dbReference>
<keyword evidence="3" id="KW-1185">Reference proteome</keyword>